<keyword evidence="1" id="KW-0812">Transmembrane</keyword>
<dbReference type="RefSeq" id="WP_211872293.1">
    <property type="nucleotide sequence ID" value="NZ_JAAEDH010000001.1"/>
</dbReference>
<reference evidence="2" key="2">
    <citation type="journal article" date="2021" name="Syst. Appl. Microbiol.">
        <title>Roseomonas hellenica sp. nov., isolated from roots of wild-growing Alkanna tinctoria.</title>
        <authorList>
            <person name="Rat A."/>
            <person name="Naranjo H.D."/>
            <person name="Lebbe L."/>
            <person name="Cnockaert M."/>
            <person name="Krigas N."/>
            <person name="Grigoriadou K."/>
            <person name="Maloupa E."/>
            <person name="Willems A."/>
        </authorList>
    </citation>
    <scope>NUCLEOTIDE SEQUENCE</scope>
    <source>
        <strain evidence="2">LMG 28251</strain>
    </source>
</reference>
<dbReference type="AlphaFoldDB" id="A0AAF1KHM2"/>
<keyword evidence="3" id="KW-1185">Reference proteome</keyword>
<keyword evidence="1" id="KW-1133">Transmembrane helix</keyword>
<organism evidence="2 3">
    <name type="scientific">Plastoroseomonas arctica</name>
    <dbReference type="NCBI Taxonomy" id="1509237"/>
    <lineage>
        <taxon>Bacteria</taxon>
        <taxon>Pseudomonadati</taxon>
        <taxon>Pseudomonadota</taxon>
        <taxon>Alphaproteobacteria</taxon>
        <taxon>Acetobacterales</taxon>
        <taxon>Acetobacteraceae</taxon>
        <taxon>Plastoroseomonas</taxon>
    </lineage>
</organism>
<name>A0AAF1KHM2_9PROT</name>
<gene>
    <name evidence="2" type="ORF">GXW79_00735</name>
</gene>
<accession>A0AAF1KHM2</accession>
<evidence type="ECO:0008006" key="4">
    <source>
        <dbReference type="Google" id="ProtNLM"/>
    </source>
</evidence>
<sequence>MFGLAAFLVIAAGAVAFFFGHLTSFGIALTRVLPGMMASSQSFIVRNGGTGLWYNVVLPVMETPCWVPFLALGALFLIIGILRRV</sequence>
<proteinExistence type="predicted"/>
<feature type="transmembrane region" description="Helical" evidence="1">
    <location>
        <begin position="52"/>
        <end position="82"/>
    </location>
</feature>
<reference evidence="2" key="1">
    <citation type="submission" date="2020-01" db="EMBL/GenBank/DDBJ databases">
        <authorList>
            <person name="Rat A."/>
        </authorList>
    </citation>
    <scope>NUCLEOTIDE SEQUENCE</scope>
    <source>
        <strain evidence="2">LMG 28251</strain>
    </source>
</reference>
<comment type="caution">
    <text evidence="2">The sequence shown here is derived from an EMBL/GenBank/DDBJ whole genome shotgun (WGS) entry which is preliminary data.</text>
</comment>
<evidence type="ECO:0000313" key="3">
    <source>
        <dbReference type="Proteomes" id="UP001196068"/>
    </source>
</evidence>
<keyword evidence="1" id="KW-0472">Membrane</keyword>
<dbReference type="EMBL" id="JAAEDH010000001">
    <property type="protein sequence ID" value="MBR0653595.1"/>
    <property type="molecule type" value="Genomic_DNA"/>
</dbReference>
<evidence type="ECO:0000313" key="2">
    <source>
        <dbReference type="EMBL" id="MBR0653595.1"/>
    </source>
</evidence>
<protein>
    <recommendedName>
        <fullName evidence="4">Transmembrane protein</fullName>
    </recommendedName>
</protein>
<evidence type="ECO:0000256" key="1">
    <source>
        <dbReference type="SAM" id="Phobius"/>
    </source>
</evidence>
<dbReference type="Proteomes" id="UP001196068">
    <property type="component" value="Unassembled WGS sequence"/>
</dbReference>